<dbReference type="SUPFAM" id="SSF56366">
    <property type="entry name" value="SMAD MH1 domain"/>
    <property type="match status" value="1"/>
</dbReference>
<evidence type="ECO:0000313" key="10">
    <source>
        <dbReference type="EMBL" id="GMT05334.1"/>
    </source>
</evidence>
<keyword evidence="11" id="KW-1185">Reference proteome</keyword>
<dbReference type="Pfam" id="PF03166">
    <property type="entry name" value="MH2"/>
    <property type="match status" value="1"/>
</dbReference>
<evidence type="ECO:0000256" key="6">
    <source>
        <dbReference type="ARBA" id="ARBA00023242"/>
    </source>
</evidence>
<dbReference type="InterPro" id="IPR008984">
    <property type="entry name" value="SMAD_FHA_dom_sf"/>
</dbReference>
<keyword evidence="4 7" id="KW-0805">Transcription regulation</keyword>
<dbReference type="GO" id="GO:0000981">
    <property type="term" value="F:DNA-binding transcription factor activity, RNA polymerase II-specific"/>
    <property type="evidence" value="ECO:0007669"/>
    <property type="project" value="TreeGrafter"/>
</dbReference>
<dbReference type="InterPro" id="IPR013019">
    <property type="entry name" value="MAD_homology_MH1"/>
</dbReference>
<dbReference type="GO" id="GO:0071144">
    <property type="term" value="C:heteromeric SMAD protein complex"/>
    <property type="evidence" value="ECO:0007669"/>
    <property type="project" value="TreeGrafter"/>
</dbReference>
<evidence type="ECO:0000256" key="4">
    <source>
        <dbReference type="ARBA" id="ARBA00023015"/>
    </source>
</evidence>
<dbReference type="InterPro" id="IPR001132">
    <property type="entry name" value="SMAD_dom_Dwarfin-type"/>
</dbReference>
<keyword evidence="6 7" id="KW-0539">Nucleus</keyword>
<dbReference type="GO" id="GO:0050793">
    <property type="term" value="P:regulation of developmental process"/>
    <property type="evidence" value="ECO:0007669"/>
    <property type="project" value="UniProtKB-ARBA"/>
</dbReference>
<comment type="similarity">
    <text evidence="1 7">Belongs to the dwarfin/SMAD family.</text>
</comment>
<dbReference type="Pfam" id="PF03165">
    <property type="entry name" value="MH1"/>
    <property type="match status" value="1"/>
</dbReference>
<dbReference type="GO" id="GO:0070411">
    <property type="term" value="F:I-SMAD binding"/>
    <property type="evidence" value="ECO:0007669"/>
    <property type="project" value="TreeGrafter"/>
</dbReference>
<evidence type="ECO:0000259" key="9">
    <source>
        <dbReference type="PROSITE" id="PS51076"/>
    </source>
</evidence>
<evidence type="ECO:0000256" key="2">
    <source>
        <dbReference type="ARBA" id="ARBA00022723"/>
    </source>
</evidence>
<dbReference type="GO" id="GO:0005737">
    <property type="term" value="C:cytoplasm"/>
    <property type="evidence" value="ECO:0007669"/>
    <property type="project" value="UniProtKB-SubCell"/>
</dbReference>
<evidence type="ECO:0000256" key="5">
    <source>
        <dbReference type="ARBA" id="ARBA00023163"/>
    </source>
</evidence>
<accession>A0AAV5UHC8</accession>
<dbReference type="InterPro" id="IPR013790">
    <property type="entry name" value="Dwarfin"/>
</dbReference>
<keyword evidence="3" id="KW-0862">Zinc</keyword>
<dbReference type="InterPro" id="IPR036578">
    <property type="entry name" value="SMAD_MH1_sf"/>
</dbReference>
<dbReference type="Gene3D" id="3.90.520.10">
    <property type="entry name" value="SMAD MH1 domain"/>
    <property type="match status" value="1"/>
</dbReference>
<proteinExistence type="inferred from homology"/>
<organism evidence="10 11">
    <name type="scientific">Pristionchus entomophagus</name>
    <dbReference type="NCBI Taxonomy" id="358040"/>
    <lineage>
        <taxon>Eukaryota</taxon>
        <taxon>Metazoa</taxon>
        <taxon>Ecdysozoa</taxon>
        <taxon>Nematoda</taxon>
        <taxon>Chromadorea</taxon>
        <taxon>Rhabditida</taxon>
        <taxon>Rhabditina</taxon>
        <taxon>Diplogasteromorpha</taxon>
        <taxon>Diplogasteroidea</taxon>
        <taxon>Neodiplogasteridae</taxon>
        <taxon>Pristionchus</taxon>
    </lineage>
</organism>
<sequence>MLTTCSPFKTVTASITKYLPDHDKSAPYWPRVNNSLERLAKRISKKGKLKELKKTLKEKRQGGDEVGECIIVTRLDPNKKAYDPLDEHTHLHSVRVFRFHWLNEADDLKSAEECSNGFNEKLNEEFCINPYHYETRRWEKKTKQIRKPLATWTQYRDRANTFIPNKDLDTKNRLVLKWDTDGVLIRESRPSYNLNPAYNRGLKEEEYAVTDVWAAVKLNPALTKISKEFTSISSQFIVDASSEERSTSERLSFPRPSSKVGKGVLIYTVDGEVYLKNLSESPIFILSLFANHFFRYESTAVVKIPSKASLKVWSNDEFLDLLEAQSENSFHEVEDLGSWGNIRISFVGWGQKYEHQKFPVGLSSFEVTFIDGKEWAEKTMLAMGKPDLAAG</sequence>
<dbReference type="GO" id="GO:0051239">
    <property type="term" value="P:regulation of multicellular organismal process"/>
    <property type="evidence" value="ECO:0007669"/>
    <property type="project" value="UniProtKB-ARBA"/>
</dbReference>
<comment type="subcellular location">
    <subcellularLocation>
        <location evidence="7">Cytoplasm</location>
    </subcellularLocation>
    <subcellularLocation>
        <location evidence="7">Nucleus</location>
    </subcellularLocation>
</comment>
<keyword evidence="7" id="KW-0963">Cytoplasm</keyword>
<dbReference type="InterPro" id="IPR017855">
    <property type="entry name" value="SMAD-like_dom_sf"/>
</dbReference>
<keyword evidence="2" id="KW-0479">Metal-binding</keyword>
<dbReference type="GO" id="GO:0046872">
    <property type="term" value="F:metal ion binding"/>
    <property type="evidence" value="ECO:0007669"/>
    <property type="project" value="UniProtKB-KW"/>
</dbReference>
<feature type="domain" description="MH1" evidence="8">
    <location>
        <begin position="14"/>
        <end position="142"/>
    </location>
</feature>
<comment type="caution">
    <text evidence="10">The sequence shown here is derived from an EMBL/GenBank/DDBJ whole genome shotgun (WGS) entry which is preliminary data.</text>
</comment>
<evidence type="ECO:0000259" key="8">
    <source>
        <dbReference type="PROSITE" id="PS51075"/>
    </source>
</evidence>
<dbReference type="SMART" id="SM00524">
    <property type="entry name" value="DWB"/>
    <property type="match status" value="1"/>
</dbReference>
<evidence type="ECO:0000313" key="11">
    <source>
        <dbReference type="Proteomes" id="UP001432027"/>
    </source>
</evidence>
<dbReference type="Gene3D" id="2.60.200.10">
    <property type="match status" value="1"/>
</dbReference>
<dbReference type="EMBL" id="BTSX01000006">
    <property type="protein sequence ID" value="GMT05334.1"/>
    <property type="molecule type" value="Genomic_DNA"/>
</dbReference>
<reference evidence="10" key="1">
    <citation type="submission" date="2023-10" db="EMBL/GenBank/DDBJ databases">
        <title>Genome assembly of Pristionchus species.</title>
        <authorList>
            <person name="Yoshida K."/>
            <person name="Sommer R.J."/>
        </authorList>
    </citation>
    <scope>NUCLEOTIDE SEQUENCE</scope>
    <source>
        <strain evidence="10">RS0144</strain>
    </source>
</reference>
<dbReference type="GO" id="GO:0000978">
    <property type="term" value="F:RNA polymerase II cis-regulatory region sequence-specific DNA binding"/>
    <property type="evidence" value="ECO:0007669"/>
    <property type="project" value="TreeGrafter"/>
</dbReference>
<dbReference type="GO" id="GO:0045944">
    <property type="term" value="P:positive regulation of transcription by RNA polymerase II"/>
    <property type="evidence" value="ECO:0007669"/>
    <property type="project" value="TreeGrafter"/>
</dbReference>
<dbReference type="GO" id="GO:0032924">
    <property type="term" value="P:activin receptor signaling pathway"/>
    <property type="evidence" value="ECO:0007669"/>
    <property type="project" value="TreeGrafter"/>
</dbReference>
<dbReference type="PANTHER" id="PTHR13703">
    <property type="entry name" value="SMAD"/>
    <property type="match status" value="1"/>
</dbReference>
<evidence type="ECO:0000256" key="7">
    <source>
        <dbReference type="RuleBase" id="RU361195"/>
    </source>
</evidence>
<dbReference type="PROSITE" id="PS51075">
    <property type="entry name" value="MH1"/>
    <property type="match status" value="1"/>
</dbReference>
<dbReference type="GO" id="GO:0060395">
    <property type="term" value="P:SMAD protein signal transduction"/>
    <property type="evidence" value="ECO:0007669"/>
    <property type="project" value="TreeGrafter"/>
</dbReference>
<dbReference type="GO" id="GO:0009791">
    <property type="term" value="P:post-embryonic development"/>
    <property type="evidence" value="ECO:0007669"/>
    <property type="project" value="UniProtKB-ARBA"/>
</dbReference>
<evidence type="ECO:0000256" key="3">
    <source>
        <dbReference type="ARBA" id="ARBA00022833"/>
    </source>
</evidence>
<dbReference type="PANTHER" id="PTHR13703:SF25">
    <property type="entry name" value="MOTHERS AGAINST DECAPENTAPLEGIC HOMOLOG"/>
    <property type="match status" value="1"/>
</dbReference>
<dbReference type="SUPFAM" id="SSF49879">
    <property type="entry name" value="SMAD/FHA domain"/>
    <property type="match status" value="1"/>
</dbReference>
<dbReference type="InterPro" id="IPR003619">
    <property type="entry name" value="MAD_homology1_Dwarfin-type"/>
</dbReference>
<keyword evidence="5 7" id="KW-0804">Transcription</keyword>
<gene>
    <name evidence="10" type="ORF">PENTCL1PPCAC_27508</name>
</gene>
<dbReference type="AlphaFoldDB" id="A0AAV5UHC8"/>
<feature type="domain" description="MH2" evidence="9">
    <location>
        <begin position="197"/>
        <end position="391"/>
    </location>
</feature>
<evidence type="ECO:0000256" key="1">
    <source>
        <dbReference type="ARBA" id="ARBA00005545"/>
    </source>
</evidence>
<name>A0AAV5UHC8_9BILA</name>
<dbReference type="PROSITE" id="PS51076">
    <property type="entry name" value="MH2"/>
    <property type="match status" value="1"/>
</dbReference>
<dbReference type="GO" id="GO:0009653">
    <property type="term" value="P:anatomical structure morphogenesis"/>
    <property type="evidence" value="ECO:0007669"/>
    <property type="project" value="TreeGrafter"/>
</dbReference>
<protein>
    <recommendedName>
        <fullName evidence="7">Mothers against decapentaplegic homolog</fullName>
        <shortName evidence="7">MAD homolog</shortName>
        <shortName evidence="7">Mothers against DPP homolog</shortName>
    </recommendedName>
    <alternativeName>
        <fullName evidence="7">SMAD family member</fullName>
    </alternativeName>
</protein>
<dbReference type="Proteomes" id="UP001432027">
    <property type="component" value="Unassembled WGS sequence"/>
</dbReference>
<dbReference type="SMART" id="SM00523">
    <property type="entry name" value="DWA"/>
    <property type="match status" value="1"/>
</dbReference>
<dbReference type="GO" id="GO:0030154">
    <property type="term" value="P:cell differentiation"/>
    <property type="evidence" value="ECO:0007669"/>
    <property type="project" value="TreeGrafter"/>
</dbReference>